<dbReference type="NCBIfam" id="TIGR00726">
    <property type="entry name" value="peptidoglycan editing factor PgeF"/>
    <property type="match status" value="1"/>
</dbReference>
<evidence type="ECO:0000256" key="5">
    <source>
        <dbReference type="ARBA" id="ARBA00007353"/>
    </source>
</evidence>
<comment type="catalytic activity">
    <reaction evidence="15">
        <text>S-methyl-5'-thioadenosine + phosphate = 5-(methylsulfanyl)-alpha-D-ribose 1-phosphate + adenine</text>
        <dbReference type="Rhea" id="RHEA:11852"/>
        <dbReference type="ChEBI" id="CHEBI:16708"/>
        <dbReference type="ChEBI" id="CHEBI:17509"/>
        <dbReference type="ChEBI" id="CHEBI:43474"/>
        <dbReference type="ChEBI" id="CHEBI:58533"/>
        <dbReference type="EC" id="2.4.2.28"/>
    </reaction>
    <physiologicalReaction direction="left-to-right" evidence="15">
        <dbReference type="Rhea" id="RHEA:11853"/>
    </physiologicalReaction>
</comment>
<keyword evidence="7" id="KW-0808">Transferase</keyword>
<evidence type="ECO:0000313" key="18">
    <source>
        <dbReference type="Proteomes" id="UP000182977"/>
    </source>
</evidence>
<comment type="subunit">
    <text evidence="6">Homodimer.</text>
</comment>
<name>A0A1H2L4X7_9ACTN</name>
<evidence type="ECO:0000256" key="4">
    <source>
        <dbReference type="ARBA" id="ARBA00003215"/>
    </source>
</evidence>
<evidence type="ECO:0000256" key="11">
    <source>
        <dbReference type="ARBA" id="ARBA00023002"/>
    </source>
</evidence>
<comment type="catalytic activity">
    <reaction evidence="14">
        <text>adenosine + phosphate = alpha-D-ribose 1-phosphate + adenine</text>
        <dbReference type="Rhea" id="RHEA:27642"/>
        <dbReference type="ChEBI" id="CHEBI:16335"/>
        <dbReference type="ChEBI" id="CHEBI:16708"/>
        <dbReference type="ChEBI" id="CHEBI:43474"/>
        <dbReference type="ChEBI" id="CHEBI:57720"/>
        <dbReference type="EC" id="2.4.2.1"/>
    </reaction>
    <physiologicalReaction direction="left-to-right" evidence="14">
        <dbReference type="Rhea" id="RHEA:27643"/>
    </physiologicalReaction>
</comment>
<accession>A0A1H2L4X7</accession>
<dbReference type="GO" id="GO:0016787">
    <property type="term" value="F:hydrolase activity"/>
    <property type="evidence" value="ECO:0007669"/>
    <property type="project" value="UniProtKB-KW"/>
</dbReference>
<keyword evidence="10" id="KW-0862">Zinc</keyword>
<dbReference type="CDD" id="cd16833">
    <property type="entry name" value="YfiH"/>
    <property type="match status" value="1"/>
</dbReference>
<dbReference type="GO" id="GO:0016491">
    <property type="term" value="F:oxidoreductase activity"/>
    <property type="evidence" value="ECO:0007669"/>
    <property type="project" value="UniProtKB-KW"/>
</dbReference>
<evidence type="ECO:0000256" key="10">
    <source>
        <dbReference type="ARBA" id="ARBA00022833"/>
    </source>
</evidence>
<dbReference type="GO" id="GO:0005507">
    <property type="term" value="F:copper ion binding"/>
    <property type="evidence" value="ECO:0007669"/>
    <property type="project" value="TreeGrafter"/>
</dbReference>
<comment type="function">
    <text evidence="4">Purine nucleoside enzyme that catalyzes the phosphorolysis of adenosine and inosine nucleosides, yielding D-ribose 1-phosphate and the respective free bases, adenine and hypoxanthine. Also catalyzes the phosphorolysis of S-methyl-5'-thioadenosine into adenine and S-methyl-5-thio-alpha-D-ribose 1-phosphate. Also has adenosine deaminase activity.</text>
</comment>
<dbReference type="STRING" id="419479.SAMN04488563_5051"/>
<dbReference type="InterPro" id="IPR011324">
    <property type="entry name" value="Cytotoxic_necrot_fac-like_cat"/>
</dbReference>
<comment type="catalytic activity">
    <reaction evidence="13">
        <text>adenosine + H2O + H(+) = inosine + NH4(+)</text>
        <dbReference type="Rhea" id="RHEA:24408"/>
        <dbReference type="ChEBI" id="CHEBI:15377"/>
        <dbReference type="ChEBI" id="CHEBI:15378"/>
        <dbReference type="ChEBI" id="CHEBI:16335"/>
        <dbReference type="ChEBI" id="CHEBI:17596"/>
        <dbReference type="ChEBI" id="CHEBI:28938"/>
        <dbReference type="EC" id="3.5.4.4"/>
    </reaction>
    <physiologicalReaction direction="left-to-right" evidence="13">
        <dbReference type="Rhea" id="RHEA:24409"/>
    </physiologicalReaction>
</comment>
<evidence type="ECO:0000313" key="17">
    <source>
        <dbReference type="EMBL" id="SDU75852.1"/>
    </source>
</evidence>
<dbReference type="OrthoDB" id="4279at2"/>
<evidence type="ECO:0000256" key="3">
    <source>
        <dbReference type="ARBA" id="ARBA00001973"/>
    </source>
</evidence>
<keyword evidence="9" id="KW-0378">Hydrolase</keyword>
<dbReference type="InterPro" id="IPR038371">
    <property type="entry name" value="Cu_polyphenol_OxRdtase_sf"/>
</dbReference>
<evidence type="ECO:0000256" key="13">
    <source>
        <dbReference type="ARBA" id="ARBA00047989"/>
    </source>
</evidence>
<comment type="similarity">
    <text evidence="5 16">Belongs to the purine nucleoside phosphorylase YfiH/LACC1 family.</text>
</comment>
<evidence type="ECO:0000256" key="2">
    <source>
        <dbReference type="ARBA" id="ARBA00001947"/>
    </source>
</evidence>
<dbReference type="FunFam" id="3.60.140.10:FF:000003">
    <property type="entry name" value="Polyphenol oxidase"/>
    <property type="match status" value="1"/>
</dbReference>
<keyword evidence="8" id="KW-0479">Metal-binding</keyword>
<evidence type="ECO:0000256" key="12">
    <source>
        <dbReference type="ARBA" id="ARBA00023008"/>
    </source>
</evidence>
<evidence type="ECO:0000256" key="15">
    <source>
        <dbReference type="ARBA" id="ARBA00049893"/>
    </source>
</evidence>
<dbReference type="InterPro" id="IPR003730">
    <property type="entry name" value="Cu_polyphenol_OxRdtase"/>
</dbReference>
<dbReference type="RefSeq" id="WP_046767677.1">
    <property type="nucleotide sequence ID" value="NZ_KQ061222.1"/>
</dbReference>
<evidence type="ECO:0000256" key="14">
    <source>
        <dbReference type="ARBA" id="ARBA00048968"/>
    </source>
</evidence>
<dbReference type="Proteomes" id="UP000182977">
    <property type="component" value="Chromosome I"/>
</dbReference>
<dbReference type="SUPFAM" id="SSF64438">
    <property type="entry name" value="CNF1/YfiH-like putative cysteine hydrolases"/>
    <property type="match status" value="1"/>
</dbReference>
<evidence type="ECO:0000256" key="6">
    <source>
        <dbReference type="ARBA" id="ARBA00011738"/>
    </source>
</evidence>
<gene>
    <name evidence="17" type="ORF">SAMN04488563_5051</name>
</gene>
<evidence type="ECO:0000256" key="9">
    <source>
        <dbReference type="ARBA" id="ARBA00022801"/>
    </source>
</evidence>
<dbReference type="GO" id="GO:0017061">
    <property type="term" value="F:S-methyl-5-thioadenosine phosphorylase activity"/>
    <property type="evidence" value="ECO:0007669"/>
    <property type="project" value="UniProtKB-EC"/>
</dbReference>
<protein>
    <recommendedName>
        <fullName evidence="16">Purine nucleoside phosphorylase</fullName>
    </recommendedName>
</protein>
<proteinExistence type="inferred from homology"/>
<comment type="cofactor">
    <cofactor evidence="3">
        <name>Cu(2+)</name>
        <dbReference type="ChEBI" id="CHEBI:29036"/>
    </cofactor>
</comment>
<organism evidence="17 18">
    <name type="scientific">Jiangella alkaliphila</name>
    <dbReference type="NCBI Taxonomy" id="419479"/>
    <lineage>
        <taxon>Bacteria</taxon>
        <taxon>Bacillati</taxon>
        <taxon>Actinomycetota</taxon>
        <taxon>Actinomycetes</taxon>
        <taxon>Jiangellales</taxon>
        <taxon>Jiangellaceae</taxon>
        <taxon>Jiangella</taxon>
    </lineage>
</organism>
<evidence type="ECO:0000256" key="1">
    <source>
        <dbReference type="ARBA" id="ARBA00000553"/>
    </source>
</evidence>
<evidence type="ECO:0000256" key="16">
    <source>
        <dbReference type="RuleBase" id="RU361274"/>
    </source>
</evidence>
<sequence length="240" mass="24613">MLRDTSAAGPVRFAFTDRHDGVSAPPYDELNLGGHVGDDPAAVRRNRELLATAIGLAPDAVNYMNQVHGNAVAVVDGPWTGPAPEVDALVTTQPGRALAVLVADCVPVLLADPEAGVVAVAHAGRPGLKAGVVPAAIAAMRDLGARKLIARVGPAVCGRCYEVPEAMRADVAAVVPEAWSVTRQGTPALDVPAGVVAQLRTAGAAVGAVATCTIEDAHSYSYRRDGVTGRFAGLAWMSQT</sequence>
<comment type="cofactor">
    <cofactor evidence="2">
        <name>Zn(2+)</name>
        <dbReference type="ChEBI" id="CHEBI:29105"/>
    </cofactor>
</comment>
<keyword evidence="12" id="KW-0186">Copper</keyword>
<dbReference type="PANTHER" id="PTHR30616">
    <property type="entry name" value="UNCHARACTERIZED PROTEIN YFIH"/>
    <property type="match status" value="1"/>
</dbReference>
<dbReference type="Gene3D" id="3.60.140.10">
    <property type="entry name" value="CNF1/YfiH-like putative cysteine hydrolases"/>
    <property type="match status" value="1"/>
</dbReference>
<keyword evidence="18" id="KW-1185">Reference proteome</keyword>
<dbReference type="PANTHER" id="PTHR30616:SF2">
    <property type="entry name" value="PURINE NUCLEOSIDE PHOSPHORYLASE LACC1"/>
    <property type="match status" value="1"/>
</dbReference>
<keyword evidence="11" id="KW-0560">Oxidoreductase</keyword>
<dbReference type="AlphaFoldDB" id="A0A1H2L4X7"/>
<dbReference type="EMBL" id="LT629791">
    <property type="protein sequence ID" value="SDU75852.1"/>
    <property type="molecule type" value="Genomic_DNA"/>
</dbReference>
<comment type="catalytic activity">
    <reaction evidence="1">
        <text>inosine + phosphate = alpha-D-ribose 1-phosphate + hypoxanthine</text>
        <dbReference type="Rhea" id="RHEA:27646"/>
        <dbReference type="ChEBI" id="CHEBI:17368"/>
        <dbReference type="ChEBI" id="CHEBI:17596"/>
        <dbReference type="ChEBI" id="CHEBI:43474"/>
        <dbReference type="ChEBI" id="CHEBI:57720"/>
        <dbReference type="EC" id="2.4.2.1"/>
    </reaction>
    <physiologicalReaction direction="left-to-right" evidence="1">
        <dbReference type="Rhea" id="RHEA:27647"/>
    </physiologicalReaction>
</comment>
<evidence type="ECO:0000256" key="8">
    <source>
        <dbReference type="ARBA" id="ARBA00022723"/>
    </source>
</evidence>
<reference evidence="18" key="1">
    <citation type="submission" date="2016-10" db="EMBL/GenBank/DDBJ databases">
        <authorList>
            <person name="Varghese N."/>
            <person name="Submissions S."/>
        </authorList>
    </citation>
    <scope>NUCLEOTIDE SEQUENCE [LARGE SCALE GENOMIC DNA]</scope>
    <source>
        <strain evidence="18">DSM 45079</strain>
    </source>
</reference>
<dbReference type="Pfam" id="PF02578">
    <property type="entry name" value="Cu-oxidase_4"/>
    <property type="match status" value="1"/>
</dbReference>
<evidence type="ECO:0000256" key="7">
    <source>
        <dbReference type="ARBA" id="ARBA00022679"/>
    </source>
</evidence>